<dbReference type="EMBL" id="JAERTZ010000032">
    <property type="protein sequence ID" value="MBL1379283.1"/>
    <property type="molecule type" value="Genomic_DNA"/>
</dbReference>
<keyword evidence="17" id="KW-1185">Reference proteome</keyword>
<dbReference type="NCBIfam" id="TIGR01785">
    <property type="entry name" value="TonB-hemin"/>
    <property type="match status" value="1"/>
</dbReference>
<keyword evidence="5 10" id="KW-0812">Transmembrane</keyword>
<name>A0ABS1QWM9_9GAMM</name>
<evidence type="ECO:0000256" key="13">
    <source>
        <dbReference type="SAM" id="SignalP"/>
    </source>
</evidence>
<keyword evidence="6 13" id="KW-0732">Signal</keyword>
<evidence type="ECO:0000256" key="5">
    <source>
        <dbReference type="ARBA" id="ARBA00022692"/>
    </source>
</evidence>
<keyword evidence="7 12" id="KW-0798">TonB box</keyword>
<evidence type="ECO:0000256" key="1">
    <source>
        <dbReference type="ARBA" id="ARBA00004571"/>
    </source>
</evidence>
<dbReference type="InterPro" id="IPR012910">
    <property type="entry name" value="Plug_dom"/>
</dbReference>
<keyword evidence="8 10" id="KW-0472">Membrane</keyword>
<dbReference type="PANTHER" id="PTHR30069:SF41">
    <property type="entry name" value="HEME_HEMOPEXIN UTILIZATION PROTEIN C"/>
    <property type="match status" value="1"/>
</dbReference>
<dbReference type="Proteomes" id="UP000638570">
    <property type="component" value="Unassembled WGS sequence"/>
</dbReference>
<keyword evidence="16" id="KW-0675">Receptor</keyword>
<feature type="domain" description="TonB-dependent receptor plug" evidence="15">
    <location>
        <begin position="49"/>
        <end position="151"/>
    </location>
</feature>
<dbReference type="Pfam" id="PF00593">
    <property type="entry name" value="TonB_dep_Rec_b-barrel"/>
    <property type="match status" value="1"/>
</dbReference>
<sequence>MRNTIQAPRGSLSVLAVAIGLALPAQADEVRLADEVLVQASRSNSTVAQSKRSVAVVSRQQLDERQPDTVAQALKYEPNIEIAGGPRGNIQSPVIRGLSGNRVLQLVDGARQNFNAGHRGTYQMDPELLEQIDVIKGPASSLWGSGAIGGVVAQTSRDGRDLLKPGQLFGGYVKQSHGTAADNDKSSAALYGQLGEGLDVLVNGYYRENDDIRLGDGRELADSAERGKGGMLKLGWQLDEHQRLTLSHRRHELDGAVPSNPSAEVGTSSPLIERSLQDDNTVLGYRFDPASPLVDLDVTLYRNDTRVEEWRLAQQQQDSTDYRTHGLNLVNRSQLPWAGLTYGVDWFNDKSEGVRSGANRPVPADGRTEVIGGFVQADLPLAEGWTLSPALRYDRFDTEARNIEGSQRDESEWSKSLALSWQATDWLELIARYDEAFRAPTSEELYTTGTHFSLGPMGSNLFVPNPELRPEKAAQKELIARADFGGVLAANDRLRLSASLFDNDVEDFIEQQVTMDFVNRVFETRYRNVQNAELKGGELALDYDWRELELGLSYGRTRGKDKSDGGALEGIPADKWVASAGYWLLDRQLRLGTRLTHAHGQRRVPAEHGQDYDNYTLLDLGANWYGRGSLEGLELGLVADNLTDRYYRRAFEQLYEPGRNIKLSALYRF</sequence>
<evidence type="ECO:0000256" key="6">
    <source>
        <dbReference type="ARBA" id="ARBA00022729"/>
    </source>
</evidence>
<dbReference type="InterPro" id="IPR037066">
    <property type="entry name" value="Plug_dom_sf"/>
</dbReference>
<evidence type="ECO:0000259" key="15">
    <source>
        <dbReference type="Pfam" id="PF07715"/>
    </source>
</evidence>
<dbReference type="InterPro" id="IPR010917">
    <property type="entry name" value="TonB_rcpt_CS"/>
</dbReference>
<dbReference type="Gene3D" id="2.170.130.10">
    <property type="entry name" value="TonB-dependent receptor, plug domain"/>
    <property type="match status" value="1"/>
</dbReference>
<evidence type="ECO:0000313" key="17">
    <source>
        <dbReference type="Proteomes" id="UP000638570"/>
    </source>
</evidence>
<dbReference type="CDD" id="cd01347">
    <property type="entry name" value="ligand_gated_channel"/>
    <property type="match status" value="1"/>
</dbReference>
<dbReference type="RefSeq" id="WP_202088456.1">
    <property type="nucleotide sequence ID" value="NZ_JAERTZ010000032.1"/>
</dbReference>
<evidence type="ECO:0000259" key="14">
    <source>
        <dbReference type="Pfam" id="PF00593"/>
    </source>
</evidence>
<dbReference type="SUPFAM" id="SSF56935">
    <property type="entry name" value="Porins"/>
    <property type="match status" value="1"/>
</dbReference>
<gene>
    <name evidence="16" type="ORF">JKV55_18430</name>
</gene>
<feature type="domain" description="TonB-dependent receptor-like beta-barrel" evidence="14">
    <location>
        <begin position="273"/>
        <end position="642"/>
    </location>
</feature>
<dbReference type="InterPro" id="IPR039426">
    <property type="entry name" value="TonB-dep_rcpt-like"/>
</dbReference>
<dbReference type="PROSITE" id="PS01156">
    <property type="entry name" value="TONB_DEPENDENT_REC_2"/>
    <property type="match status" value="1"/>
</dbReference>
<reference evidence="17" key="1">
    <citation type="submission" date="2021-01" db="EMBL/GenBank/DDBJ databases">
        <title>Genome public.</title>
        <authorList>
            <person name="Liu C."/>
            <person name="Sun Q."/>
        </authorList>
    </citation>
    <scope>NUCLEOTIDE SEQUENCE [LARGE SCALE GENOMIC DNA]</scope>
    <source>
        <strain evidence="17">CGMCC 1.18722</strain>
    </source>
</reference>
<feature type="signal peptide" evidence="13">
    <location>
        <begin position="1"/>
        <end position="27"/>
    </location>
</feature>
<organism evidence="16 17">
    <name type="scientific">Zobellella iuensis</name>
    <dbReference type="NCBI Taxonomy" id="2803811"/>
    <lineage>
        <taxon>Bacteria</taxon>
        <taxon>Pseudomonadati</taxon>
        <taxon>Pseudomonadota</taxon>
        <taxon>Gammaproteobacteria</taxon>
        <taxon>Aeromonadales</taxon>
        <taxon>Aeromonadaceae</taxon>
        <taxon>Zobellella</taxon>
    </lineage>
</organism>
<evidence type="ECO:0000256" key="4">
    <source>
        <dbReference type="ARBA" id="ARBA00022452"/>
    </source>
</evidence>
<dbReference type="NCBIfam" id="TIGR01786">
    <property type="entry name" value="TonB-hemlactrns"/>
    <property type="match status" value="1"/>
</dbReference>
<protein>
    <submittedName>
        <fullName evidence="16">TonB-dependent hemoglobin/transferrin/lactoferrin family receptor</fullName>
    </submittedName>
</protein>
<dbReference type="PROSITE" id="PS52016">
    <property type="entry name" value="TONB_DEPENDENT_REC_3"/>
    <property type="match status" value="1"/>
</dbReference>
<evidence type="ECO:0000256" key="2">
    <source>
        <dbReference type="ARBA" id="ARBA00009810"/>
    </source>
</evidence>
<evidence type="ECO:0000256" key="11">
    <source>
        <dbReference type="PROSITE-ProRule" id="PRU10144"/>
    </source>
</evidence>
<proteinExistence type="inferred from homology"/>
<dbReference type="InterPro" id="IPR036942">
    <property type="entry name" value="Beta-barrel_TonB_sf"/>
</dbReference>
<keyword evidence="3 10" id="KW-0813">Transport</keyword>
<comment type="subcellular location">
    <subcellularLocation>
        <location evidence="1 10">Cell outer membrane</location>
        <topology evidence="1 10">Multi-pass membrane protein</topology>
    </subcellularLocation>
</comment>
<feature type="chain" id="PRO_5045637650" evidence="13">
    <location>
        <begin position="28"/>
        <end position="669"/>
    </location>
</feature>
<keyword evidence="4 10" id="KW-1134">Transmembrane beta strand</keyword>
<dbReference type="InterPro" id="IPR010949">
    <property type="entry name" value="TonB_Hb/transfer/lactofer_rcpt"/>
</dbReference>
<accession>A0ABS1QWM9</accession>
<dbReference type="Gene3D" id="2.40.170.20">
    <property type="entry name" value="TonB-dependent receptor, beta-barrel domain"/>
    <property type="match status" value="1"/>
</dbReference>
<dbReference type="Pfam" id="PF07715">
    <property type="entry name" value="Plug"/>
    <property type="match status" value="1"/>
</dbReference>
<evidence type="ECO:0000256" key="9">
    <source>
        <dbReference type="ARBA" id="ARBA00023237"/>
    </source>
</evidence>
<feature type="short sequence motif" description="TonB C-terminal box" evidence="11">
    <location>
        <begin position="652"/>
        <end position="669"/>
    </location>
</feature>
<comment type="similarity">
    <text evidence="2 10 12">Belongs to the TonB-dependent receptor family.</text>
</comment>
<evidence type="ECO:0000256" key="7">
    <source>
        <dbReference type="ARBA" id="ARBA00023077"/>
    </source>
</evidence>
<evidence type="ECO:0000256" key="3">
    <source>
        <dbReference type="ARBA" id="ARBA00022448"/>
    </source>
</evidence>
<dbReference type="InterPro" id="IPR011276">
    <property type="entry name" value="TonB_haem/Hb_rcpt"/>
</dbReference>
<keyword evidence="9 10" id="KW-0998">Cell outer membrane</keyword>
<evidence type="ECO:0000256" key="12">
    <source>
        <dbReference type="RuleBase" id="RU003357"/>
    </source>
</evidence>
<dbReference type="InterPro" id="IPR000531">
    <property type="entry name" value="Beta-barrel_TonB"/>
</dbReference>
<evidence type="ECO:0000256" key="8">
    <source>
        <dbReference type="ARBA" id="ARBA00023136"/>
    </source>
</evidence>
<evidence type="ECO:0000256" key="10">
    <source>
        <dbReference type="PROSITE-ProRule" id="PRU01360"/>
    </source>
</evidence>
<dbReference type="PANTHER" id="PTHR30069">
    <property type="entry name" value="TONB-DEPENDENT OUTER MEMBRANE RECEPTOR"/>
    <property type="match status" value="1"/>
</dbReference>
<evidence type="ECO:0000313" key="16">
    <source>
        <dbReference type="EMBL" id="MBL1379283.1"/>
    </source>
</evidence>
<comment type="caution">
    <text evidence="16">The sequence shown here is derived from an EMBL/GenBank/DDBJ whole genome shotgun (WGS) entry which is preliminary data.</text>
</comment>